<evidence type="ECO:0000313" key="2">
    <source>
        <dbReference type="EMBL" id="QQE73276.1"/>
    </source>
</evidence>
<evidence type="ECO:0000313" key="5">
    <source>
        <dbReference type="Proteomes" id="UP000677234"/>
    </source>
</evidence>
<keyword evidence="5" id="KW-1185">Reference proteome</keyword>
<evidence type="ECO:0000313" key="4">
    <source>
        <dbReference type="Proteomes" id="UP000595847"/>
    </source>
</evidence>
<accession>A0A7T5JMR4</accession>
<dbReference type="PROSITE" id="PS50827">
    <property type="entry name" value="DDT"/>
    <property type="match status" value="1"/>
</dbReference>
<dbReference type="InterPro" id="IPR047175">
    <property type="entry name" value="CotS-like"/>
</dbReference>
<reference evidence="3" key="2">
    <citation type="submission" date="2021-04" db="EMBL/GenBank/DDBJ databases">
        <title>Brevibacillus composti FJAT-54423, complete genome.</title>
        <authorList>
            <person name="Tang R."/>
        </authorList>
    </citation>
    <scope>NUCLEOTIDE SEQUENCE</scope>
    <source>
        <strain evidence="3">FJAT-54424</strain>
    </source>
</reference>
<dbReference type="Proteomes" id="UP000677234">
    <property type="component" value="Chromosome"/>
</dbReference>
<dbReference type="InterPro" id="IPR018501">
    <property type="entry name" value="DDT_dom"/>
</dbReference>
<sequence>MNKSIVPSLEKAFRCRIYGARPRRNVSYLKTDRGHWILKGYKQREKADWVIRLSEFLRHKGFLHTVQYIADSTGEKIFPYGGKFYTIMKMIDGRESDNASLSDVKKAAMTLARFHQAARHFPSSEPFPIDGKPALLDKWEGRLEHFERITWQIEQKGPQNRLEQLIMEMAEEAIHDARHILQAAYKMPLTAELFAAYEHGTLAHRDVASHNFLLTPRGSCYLIDLDTVGQDMQLVDLVQFMGRMLLLQEYRLSSFVEAIDAYSQIHYLSDTQIWMIHQLLRYPDNLLREVTGVYGNRPGYHMRGVIQLTQMEERLREARQDFLRAGVELFHHSPWGKYHFVG</sequence>
<dbReference type="SUPFAM" id="SSF56112">
    <property type="entry name" value="Protein kinase-like (PK-like)"/>
    <property type="match status" value="1"/>
</dbReference>
<organism evidence="2 4">
    <name type="scientific">Brevibacillus composti</name>
    <dbReference type="NCBI Taxonomy" id="2796470"/>
    <lineage>
        <taxon>Bacteria</taxon>
        <taxon>Bacillati</taxon>
        <taxon>Bacillota</taxon>
        <taxon>Bacilli</taxon>
        <taxon>Bacillales</taxon>
        <taxon>Paenibacillaceae</taxon>
        <taxon>Brevibacillus</taxon>
    </lineage>
</organism>
<evidence type="ECO:0000259" key="1">
    <source>
        <dbReference type="PROSITE" id="PS50827"/>
    </source>
</evidence>
<gene>
    <name evidence="2" type="ORF">JD108_15365</name>
    <name evidence="3" type="ORF">KDJ56_15310</name>
</gene>
<dbReference type="Gene3D" id="3.90.1200.10">
    <property type="match status" value="1"/>
</dbReference>
<dbReference type="InterPro" id="IPR011009">
    <property type="entry name" value="Kinase-like_dom_sf"/>
</dbReference>
<name>A0A7T5JMR4_9BACL</name>
<dbReference type="PANTHER" id="PTHR39179:SF3">
    <property type="entry name" value="COTS-RELATED PROTEIN"/>
    <property type="match status" value="1"/>
</dbReference>
<dbReference type="GO" id="GO:0042601">
    <property type="term" value="C:endospore-forming forespore"/>
    <property type="evidence" value="ECO:0007669"/>
    <property type="project" value="TreeGrafter"/>
</dbReference>
<dbReference type="Pfam" id="PF01636">
    <property type="entry name" value="APH"/>
    <property type="match status" value="1"/>
</dbReference>
<proteinExistence type="predicted"/>
<dbReference type="EMBL" id="CP073708">
    <property type="protein sequence ID" value="QUO40357.1"/>
    <property type="molecule type" value="Genomic_DNA"/>
</dbReference>
<dbReference type="RefSeq" id="WP_198826902.1">
    <property type="nucleotide sequence ID" value="NZ_CP066308.1"/>
</dbReference>
<dbReference type="GO" id="GO:0016740">
    <property type="term" value="F:transferase activity"/>
    <property type="evidence" value="ECO:0007669"/>
    <property type="project" value="UniProtKB-KW"/>
</dbReference>
<dbReference type="Proteomes" id="UP000595847">
    <property type="component" value="Chromosome"/>
</dbReference>
<dbReference type="AlphaFoldDB" id="A0A7T5JMR4"/>
<dbReference type="PANTHER" id="PTHR39179">
    <property type="entry name" value="SPORE COAT PROTEIN I"/>
    <property type="match status" value="1"/>
</dbReference>
<keyword evidence="2" id="KW-0808">Transferase</keyword>
<feature type="domain" description="DDT" evidence="1">
    <location>
        <begin position="225"/>
        <end position="285"/>
    </location>
</feature>
<dbReference type="EMBL" id="CP066308">
    <property type="protein sequence ID" value="QQE73276.1"/>
    <property type="molecule type" value="Genomic_DNA"/>
</dbReference>
<dbReference type="InterPro" id="IPR002575">
    <property type="entry name" value="Aminoglycoside_PTrfase"/>
</dbReference>
<protein>
    <submittedName>
        <fullName evidence="2">Phosphotransferase</fullName>
    </submittedName>
</protein>
<reference evidence="2 4" key="1">
    <citation type="submission" date="2020-12" db="EMBL/GenBank/DDBJ databases">
        <title>strain FJAT-54423T represents a novel species of the genus Brevibacillus.</title>
        <authorList>
            <person name="Tang R."/>
        </authorList>
    </citation>
    <scope>NUCLEOTIDE SEQUENCE [LARGE SCALE GENOMIC DNA]</scope>
    <source>
        <strain evidence="2 4">FJAT-54423</strain>
    </source>
</reference>
<dbReference type="Gene3D" id="3.30.200.20">
    <property type="entry name" value="Phosphorylase Kinase, domain 1"/>
    <property type="match status" value="1"/>
</dbReference>
<dbReference type="KEGG" id="bcop:JD108_15365"/>
<evidence type="ECO:0000313" key="3">
    <source>
        <dbReference type="EMBL" id="QUO40357.1"/>
    </source>
</evidence>